<sequence length="82" mass="8773">MDPYGDTLFNEQEVEAAARDPGPAGAVRPRVAGRRRTGRGGPADGLRGNARQLPVVHRRLTDHQPSTGSARPRRPAAGPGRR</sequence>
<evidence type="ECO:0000313" key="2">
    <source>
        <dbReference type="EMBL" id="KDN81663.1"/>
    </source>
</evidence>
<reference evidence="2 3" key="1">
    <citation type="submission" date="2014-05" db="EMBL/GenBank/DDBJ databases">
        <title>Draft Genome Sequence of Kitasatospora cheerisanensis KCTC 2395.</title>
        <authorList>
            <person name="Nam D.H."/>
        </authorList>
    </citation>
    <scope>NUCLEOTIDE SEQUENCE [LARGE SCALE GENOMIC DNA]</scope>
    <source>
        <strain evidence="2 3">KCTC 2395</strain>
    </source>
</reference>
<proteinExistence type="predicted"/>
<comment type="caution">
    <text evidence="2">The sequence shown here is derived from an EMBL/GenBank/DDBJ whole genome shotgun (WGS) entry which is preliminary data.</text>
</comment>
<keyword evidence="3" id="KW-1185">Reference proteome</keyword>
<evidence type="ECO:0000313" key="3">
    <source>
        <dbReference type="Proteomes" id="UP000027178"/>
    </source>
</evidence>
<gene>
    <name evidence="2" type="ORF">KCH_63830</name>
</gene>
<organism evidence="2 3">
    <name type="scientific">Kitasatospora cheerisanensis KCTC 2395</name>
    <dbReference type="NCBI Taxonomy" id="1348663"/>
    <lineage>
        <taxon>Bacteria</taxon>
        <taxon>Bacillati</taxon>
        <taxon>Actinomycetota</taxon>
        <taxon>Actinomycetes</taxon>
        <taxon>Kitasatosporales</taxon>
        <taxon>Streptomycetaceae</taxon>
        <taxon>Kitasatospora</taxon>
    </lineage>
</organism>
<feature type="region of interest" description="Disordered" evidence="1">
    <location>
        <begin position="1"/>
        <end position="82"/>
    </location>
</feature>
<accession>A0A066YJL4</accession>
<dbReference type="AlphaFoldDB" id="A0A066YJL4"/>
<dbReference type="Proteomes" id="UP000027178">
    <property type="component" value="Unassembled WGS sequence"/>
</dbReference>
<name>A0A066YJL4_9ACTN</name>
<protein>
    <submittedName>
        <fullName evidence="2">Uncharacterized protein</fullName>
    </submittedName>
</protein>
<dbReference type="EMBL" id="JNBY01000131">
    <property type="protein sequence ID" value="KDN81663.1"/>
    <property type="molecule type" value="Genomic_DNA"/>
</dbReference>
<evidence type="ECO:0000256" key="1">
    <source>
        <dbReference type="SAM" id="MobiDB-lite"/>
    </source>
</evidence>
<feature type="compositionally biased region" description="Low complexity" evidence="1">
    <location>
        <begin position="21"/>
        <end position="30"/>
    </location>
</feature>
<dbReference type="HOGENOM" id="CLU_2553744_0_0_11"/>